<dbReference type="Proteomes" id="UP000238442">
    <property type="component" value="Chromosome"/>
</dbReference>
<sequence>MKNAILLLLAALIFSCSATDESITSEEVDLAVDHYKTTSAYNGTAFVIYENGSLGDENARVYGQIDNFNFEPGYTYSLRATKTTTENAGTNTKTIRYKATSMDSRQAVRPDAEFRIPMIKFINGRGMATFIRRQADSTFILGNEIPFKCNYFCPDLDRAIEQKNEVTGIFKHGPDGSYLLMSLLD</sequence>
<feature type="chain" id="PRO_5015584149" description="DUF4377 domain-containing protein" evidence="1">
    <location>
        <begin position="19"/>
        <end position="185"/>
    </location>
</feature>
<dbReference type="KEGG" id="aue:C5O00_09545"/>
<organism evidence="3 4">
    <name type="scientific">Pukyongia salina</name>
    <dbReference type="NCBI Taxonomy" id="2094025"/>
    <lineage>
        <taxon>Bacteria</taxon>
        <taxon>Pseudomonadati</taxon>
        <taxon>Bacteroidota</taxon>
        <taxon>Flavobacteriia</taxon>
        <taxon>Flavobacteriales</taxon>
        <taxon>Flavobacteriaceae</taxon>
        <taxon>Pukyongia</taxon>
    </lineage>
</organism>
<dbReference type="Pfam" id="PF14302">
    <property type="entry name" value="DUF4377"/>
    <property type="match status" value="1"/>
</dbReference>
<evidence type="ECO:0000313" key="3">
    <source>
        <dbReference type="EMBL" id="AVI51401.1"/>
    </source>
</evidence>
<keyword evidence="4" id="KW-1185">Reference proteome</keyword>
<proteinExistence type="predicted"/>
<protein>
    <recommendedName>
        <fullName evidence="2">DUF4377 domain-containing protein</fullName>
    </recommendedName>
</protein>
<dbReference type="RefSeq" id="WP_105216642.1">
    <property type="nucleotide sequence ID" value="NZ_CP027062.1"/>
</dbReference>
<accession>A0A2S0HXJ3</accession>
<name>A0A2S0HXJ3_9FLAO</name>
<dbReference type="PROSITE" id="PS51257">
    <property type="entry name" value="PROKAR_LIPOPROTEIN"/>
    <property type="match status" value="1"/>
</dbReference>
<evidence type="ECO:0000256" key="1">
    <source>
        <dbReference type="SAM" id="SignalP"/>
    </source>
</evidence>
<feature type="domain" description="DUF4377" evidence="2">
    <location>
        <begin position="61"/>
        <end position="99"/>
    </location>
</feature>
<dbReference type="OrthoDB" id="880459at2"/>
<dbReference type="EMBL" id="CP027062">
    <property type="protein sequence ID" value="AVI51401.1"/>
    <property type="molecule type" value="Genomic_DNA"/>
</dbReference>
<feature type="signal peptide" evidence="1">
    <location>
        <begin position="1"/>
        <end position="18"/>
    </location>
</feature>
<evidence type="ECO:0000259" key="2">
    <source>
        <dbReference type="Pfam" id="PF14302"/>
    </source>
</evidence>
<dbReference type="AlphaFoldDB" id="A0A2S0HXJ3"/>
<gene>
    <name evidence="3" type="ORF">C5O00_09545</name>
</gene>
<keyword evidence="1" id="KW-0732">Signal</keyword>
<evidence type="ECO:0000313" key="4">
    <source>
        <dbReference type="Proteomes" id="UP000238442"/>
    </source>
</evidence>
<reference evidence="3 4" key="1">
    <citation type="submission" date="2018-02" db="EMBL/GenBank/DDBJ databases">
        <title>Genomic analysis of the strain RR4-38 isolated from a seawater recirculating aquaculture system.</title>
        <authorList>
            <person name="Kim Y.-S."/>
            <person name="Jang Y.H."/>
            <person name="Kim K.-H."/>
        </authorList>
    </citation>
    <scope>NUCLEOTIDE SEQUENCE [LARGE SCALE GENOMIC DNA]</scope>
    <source>
        <strain evidence="3 4">RR4-38</strain>
    </source>
</reference>
<dbReference type="InterPro" id="IPR025485">
    <property type="entry name" value="DUF4377"/>
</dbReference>